<proteinExistence type="predicted"/>
<reference evidence="2 3" key="2">
    <citation type="journal article" date="2021" name="Int. J. Syst. Evol. Microbiol.">
        <title>Isolation and Polyphasic Characterization of Desulfuromonas versatilis sp. Nov., an Electrogenic Bacteria Capable of Versatile Metabolism Isolated from a Graphene Oxide-Reducing Enrichment Culture.</title>
        <authorList>
            <person name="Xie L."/>
            <person name="Yoshida N."/>
            <person name="Ishii S."/>
            <person name="Meng L."/>
        </authorList>
    </citation>
    <scope>NUCLEOTIDE SEQUENCE [LARGE SCALE GENOMIC DNA]</scope>
    <source>
        <strain evidence="2 3">NIT-T3</strain>
    </source>
</reference>
<dbReference type="InterPro" id="IPR025497">
    <property type="entry name" value="PatA-like_N"/>
</dbReference>
<dbReference type="RefSeq" id="WP_221250899.1">
    <property type="nucleotide sequence ID" value="NZ_AP024355.1"/>
</dbReference>
<accession>A0ABM8HP67</accession>
<evidence type="ECO:0000313" key="2">
    <source>
        <dbReference type="EMBL" id="BCR03426.1"/>
    </source>
</evidence>
<dbReference type="EMBL" id="AP024355">
    <property type="protein sequence ID" value="BCR03426.1"/>
    <property type="molecule type" value="Genomic_DNA"/>
</dbReference>
<dbReference type="Proteomes" id="UP001319827">
    <property type="component" value="Chromosome"/>
</dbReference>
<name>A0ABM8HP67_9BACT</name>
<organism evidence="2 3">
    <name type="scientific">Desulfuromonas versatilis</name>
    <dbReference type="NCBI Taxonomy" id="2802975"/>
    <lineage>
        <taxon>Bacteria</taxon>
        <taxon>Pseudomonadati</taxon>
        <taxon>Thermodesulfobacteriota</taxon>
        <taxon>Desulfuromonadia</taxon>
        <taxon>Desulfuromonadales</taxon>
        <taxon>Desulfuromonadaceae</taxon>
        <taxon>Desulfuromonas</taxon>
    </lineage>
</organism>
<feature type="domain" description="PatA-like N-terminal" evidence="1">
    <location>
        <begin position="5"/>
        <end position="149"/>
    </location>
</feature>
<protein>
    <recommendedName>
        <fullName evidence="1">PatA-like N-terminal domain-containing protein</fullName>
    </recommendedName>
</protein>
<sequence>MSHIRGDLSLLSLAEIVSGAETLGKTGVLRILRDGVEKRFYFQQGGVVFVTSTLAGERFGEFLADIGCLDLVRMQGLVEESRRRGVRFTYDLLAEKVFEKKALETALSQLVVIALAEALSWQSGTIEFGSELPPSILSGPIHIRVEDALARARQAAGI</sequence>
<gene>
    <name evidence="2" type="ORF">DESUT3_04950</name>
</gene>
<evidence type="ECO:0000259" key="1">
    <source>
        <dbReference type="Pfam" id="PF14332"/>
    </source>
</evidence>
<reference evidence="2 3" key="1">
    <citation type="journal article" date="2016" name="C (Basel)">
        <title>Selective Growth of and Electricity Production by Marine Exoelectrogenic Bacteria in Self-Aggregated Hydrogel of Microbially Reduced Graphene Oxide.</title>
        <authorList>
            <person name="Yoshida N."/>
            <person name="Goto Y."/>
            <person name="Miyata Y."/>
        </authorList>
    </citation>
    <scope>NUCLEOTIDE SEQUENCE [LARGE SCALE GENOMIC DNA]</scope>
    <source>
        <strain evidence="2 3">NIT-T3</strain>
    </source>
</reference>
<evidence type="ECO:0000313" key="3">
    <source>
        <dbReference type="Proteomes" id="UP001319827"/>
    </source>
</evidence>
<dbReference type="Pfam" id="PF14332">
    <property type="entry name" value="DUF4388"/>
    <property type="match status" value="1"/>
</dbReference>
<keyword evidence="3" id="KW-1185">Reference proteome</keyword>